<dbReference type="InterPro" id="IPR010690">
    <property type="entry name" value="YqfD"/>
</dbReference>
<keyword evidence="4" id="KW-1185">Reference proteome</keyword>
<organism evidence="3 4">
    <name type="scientific">Alkalibacillus salilacus</name>
    <dbReference type="NCBI Taxonomy" id="284582"/>
    <lineage>
        <taxon>Bacteria</taxon>
        <taxon>Bacillati</taxon>
        <taxon>Bacillota</taxon>
        <taxon>Bacilli</taxon>
        <taxon>Bacillales</taxon>
        <taxon>Bacillaceae</taxon>
        <taxon>Alkalibacillus</taxon>
    </lineage>
</organism>
<evidence type="ECO:0000313" key="4">
    <source>
        <dbReference type="Proteomes" id="UP001224359"/>
    </source>
</evidence>
<gene>
    <name evidence="3" type="ORF">J2S77_000618</name>
</gene>
<dbReference type="PIRSF" id="PIRSF029895">
    <property type="entry name" value="SpoIV"/>
    <property type="match status" value="1"/>
</dbReference>
<evidence type="ECO:0000256" key="2">
    <source>
        <dbReference type="SAM" id="Phobius"/>
    </source>
</evidence>
<dbReference type="Proteomes" id="UP001224359">
    <property type="component" value="Unassembled WGS sequence"/>
</dbReference>
<keyword evidence="2" id="KW-0812">Transmembrane</keyword>
<dbReference type="EMBL" id="JAUSTQ010000002">
    <property type="protein sequence ID" value="MDQ0158662.1"/>
    <property type="molecule type" value="Genomic_DNA"/>
</dbReference>
<proteinExistence type="predicted"/>
<keyword evidence="2" id="KW-0472">Membrane</keyword>
<accession>A0ABT9VCH0</accession>
<name>A0ABT9VCH0_9BACI</name>
<evidence type="ECO:0000256" key="1">
    <source>
        <dbReference type="SAM" id="Coils"/>
    </source>
</evidence>
<keyword evidence="1" id="KW-0175">Coiled coil</keyword>
<feature type="coiled-coil region" evidence="1">
    <location>
        <begin position="315"/>
        <end position="342"/>
    </location>
</feature>
<evidence type="ECO:0000313" key="3">
    <source>
        <dbReference type="EMBL" id="MDQ0158662.1"/>
    </source>
</evidence>
<protein>
    <recommendedName>
        <fullName evidence="5">Sporulation protein YqfD</fullName>
    </recommendedName>
</protein>
<dbReference type="Pfam" id="PF06898">
    <property type="entry name" value="YqfD"/>
    <property type="match status" value="1"/>
</dbReference>
<reference evidence="3 4" key="1">
    <citation type="submission" date="2023-07" db="EMBL/GenBank/DDBJ databases">
        <title>Genomic Encyclopedia of Type Strains, Phase IV (KMG-IV): sequencing the most valuable type-strain genomes for metagenomic binning, comparative biology and taxonomic classification.</title>
        <authorList>
            <person name="Goeker M."/>
        </authorList>
    </citation>
    <scope>NUCLEOTIDE SEQUENCE [LARGE SCALE GENOMIC DNA]</scope>
    <source>
        <strain evidence="3 4">DSM 16460</strain>
    </source>
</reference>
<evidence type="ECO:0008006" key="5">
    <source>
        <dbReference type="Google" id="ProtNLM"/>
    </source>
</evidence>
<keyword evidence="2" id="KW-1133">Transmembrane helix</keyword>
<sequence length="383" mass="44659">MDKYYDYKLVQVRVTGNQSNELIQSIAHDGHPIRDLKQINNEQFSLRVTPQTYFEMKRRRHTYSCRLKLIHRPRLLKGKQFKQFGIPIVIGVCLAFILILLLSNIIWRVEVIGGSQELRYDVTETLNELGLKRGNWMQHKETLSDIEREVMNRIDELSYIGINQQGTAFTITVEESETFEEPKSDEPVDLIASKTGVIQSMFVEVGKPMVNVQDTVNQGDLLVSGLLDEEGEVKVHAEGEVLADVWYRVQVTSPLKQSYEMLTGDKETNYSLTLFDRFDIFGPTTDNLTYTTERPLYFLNWELPITYKRHDHYNLQTETKEFEESEQLKEEIENQMKRQLDSDIDVVYQKVLHEERDSDKVKLDIFVKVHEDIASKQIIDQGD</sequence>
<dbReference type="RefSeq" id="WP_306974527.1">
    <property type="nucleotide sequence ID" value="NZ_JAUSTQ010000002.1"/>
</dbReference>
<comment type="caution">
    <text evidence="3">The sequence shown here is derived from an EMBL/GenBank/DDBJ whole genome shotgun (WGS) entry which is preliminary data.</text>
</comment>
<feature type="transmembrane region" description="Helical" evidence="2">
    <location>
        <begin position="84"/>
        <end position="107"/>
    </location>
</feature>